<evidence type="ECO:0000313" key="3">
    <source>
        <dbReference type="Proteomes" id="UP001500782"/>
    </source>
</evidence>
<evidence type="ECO:0000256" key="1">
    <source>
        <dbReference type="SAM" id="MobiDB-lite"/>
    </source>
</evidence>
<dbReference type="EMBL" id="BAAADJ010000053">
    <property type="protein sequence ID" value="GAA0337872.1"/>
    <property type="molecule type" value="Genomic_DNA"/>
</dbReference>
<keyword evidence="3" id="KW-1185">Reference proteome</keyword>
<protein>
    <submittedName>
        <fullName evidence="2">Uncharacterized protein</fullName>
    </submittedName>
</protein>
<accession>A0ABP3G7V6</accession>
<organism evidence="2 3">
    <name type="scientific">Bacillus carboniphilus</name>
    <dbReference type="NCBI Taxonomy" id="86663"/>
    <lineage>
        <taxon>Bacteria</taxon>
        <taxon>Bacillati</taxon>
        <taxon>Bacillota</taxon>
        <taxon>Bacilli</taxon>
        <taxon>Bacillales</taxon>
        <taxon>Bacillaceae</taxon>
        <taxon>Bacillus</taxon>
    </lineage>
</organism>
<proteinExistence type="predicted"/>
<dbReference type="Proteomes" id="UP001500782">
    <property type="component" value="Unassembled WGS sequence"/>
</dbReference>
<evidence type="ECO:0000313" key="2">
    <source>
        <dbReference type="EMBL" id="GAA0337872.1"/>
    </source>
</evidence>
<gene>
    <name evidence="2" type="ORF">GCM10008967_30180</name>
</gene>
<name>A0ABP3G7V6_9BACI</name>
<comment type="caution">
    <text evidence="2">The sequence shown here is derived from an EMBL/GenBank/DDBJ whole genome shotgun (WGS) entry which is preliminary data.</text>
</comment>
<feature type="region of interest" description="Disordered" evidence="1">
    <location>
        <begin position="1"/>
        <end position="22"/>
    </location>
</feature>
<reference evidence="3" key="1">
    <citation type="journal article" date="2019" name="Int. J. Syst. Evol. Microbiol.">
        <title>The Global Catalogue of Microorganisms (GCM) 10K type strain sequencing project: providing services to taxonomists for standard genome sequencing and annotation.</title>
        <authorList>
            <consortium name="The Broad Institute Genomics Platform"/>
            <consortium name="The Broad Institute Genome Sequencing Center for Infectious Disease"/>
            <person name="Wu L."/>
            <person name="Ma J."/>
        </authorList>
    </citation>
    <scope>NUCLEOTIDE SEQUENCE [LARGE SCALE GENOMIC DNA]</scope>
    <source>
        <strain evidence="3">JCM 9731</strain>
    </source>
</reference>
<feature type="compositionally biased region" description="Basic and acidic residues" evidence="1">
    <location>
        <begin position="1"/>
        <end position="13"/>
    </location>
</feature>
<sequence length="51" mass="5520">MLKEENKSKELGQKSDSMNAMDQGLNLVAQVVNNATGLDKGNDLKVGNEDK</sequence>